<evidence type="ECO:0000313" key="3">
    <source>
        <dbReference type="Proteomes" id="UP001229313"/>
    </source>
</evidence>
<proteinExistence type="predicted"/>
<organism evidence="2 3">
    <name type="scientific">Lysobacter yananisis</name>
    <dbReference type="NCBI Taxonomy" id="1003114"/>
    <lineage>
        <taxon>Bacteria</taxon>
        <taxon>Pseudomonadati</taxon>
        <taxon>Pseudomonadota</taxon>
        <taxon>Gammaproteobacteria</taxon>
        <taxon>Lysobacterales</taxon>
        <taxon>Lysobacteraceae</taxon>
        <taxon>Lysobacter</taxon>
    </lineage>
</organism>
<gene>
    <name evidence="2" type="ORF">RDV84_12495</name>
</gene>
<keyword evidence="3" id="KW-1185">Reference proteome</keyword>
<reference evidence="2 3" key="1">
    <citation type="submission" date="2023-08" db="EMBL/GenBank/DDBJ databases">
        <title>The whole genome sequence of Lysobacter yananisis.</title>
        <authorList>
            <person name="Sun H."/>
        </authorList>
    </citation>
    <scope>NUCLEOTIDE SEQUENCE [LARGE SCALE GENOMIC DNA]</scope>
    <source>
        <strain evidence="2 3">SNNU513</strain>
    </source>
</reference>
<evidence type="ECO:0000313" key="2">
    <source>
        <dbReference type="EMBL" id="WMT05622.1"/>
    </source>
</evidence>
<dbReference type="Proteomes" id="UP001229313">
    <property type="component" value="Chromosome"/>
</dbReference>
<sequence>MNPTPRTADPAATRPRAFAPAVAALLFAAFALAAVAWALVLASAPVTGPQPMRWQRADGSPPAPADAGGYPFRGCRLADVQLDMALWNGGAIVPCHDPALGSGWAFLDPRRRTATLRWPLADGGEAPLTLGLSPGPGRRLALVFQRAVEGDAFVGIAGADGWARAPEKLGRVRYLAAAWVGDRLELALVPLTGQDPHGLRGPVKVVGFDDAGRQERIAVRACGADCPTPPIAYRAGARWVFEYAGRAHAEGGEPVAPAFPGRTLEDLDLDLVAQGRLRSPIGLSLGRGDTPAIGADGKPTLAAPAPWDGMRTVRQERFVVDVAPQRRAQWAEPSLRAITERAGARTLTWYTDERDRVHVTDARRPTIEAMAALPAVARWPQGLASRMFASDDAGGWWLVDSSGESIHLDRDLRRTDPLPLRQHLRDARGEIAVYALDWALFALPALSILCAGLSLCAAPPVAARPAAGDRRAAVPARRGLGAAAGRTAALILRARSRRCQKNGPHRGPFSFASQPECLSPWRTPDARPRHRPGSCPRRRTRR</sequence>
<protein>
    <submittedName>
        <fullName evidence="2">Uncharacterized protein</fullName>
    </submittedName>
</protein>
<evidence type="ECO:0000256" key="1">
    <source>
        <dbReference type="SAM" id="MobiDB-lite"/>
    </source>
</evidence>
<dbReference type="EMBL" id="CP133568">
    <property type="protein sequence ID" value="WMT05622.1"/>
    <property type="molecule type" value="Genomic_DNA"/>
</dbReference>
<feature type="compositionally biased region" description="Basic residues" evidence="1">
    <location>
        <begin position="528"/>
        <end position="542"/>
    </location>
</feature>
<accession>A0ABY9PIH1</accession>
<name>A0ABY9PIH1_9GAMM</name>
<dbReference type="RefSeq" id="WP_309153572.1">
    <property type="nucleotide sequence ID" value="NZ_CP133568.1"/>
</dbReference>
<feature type="region of interest" description="Disordered" evidence="1">
    <location>
        <begin position="501"/>
        <end position="542"/>
    </location>
</feature>